<dbReference type="AlphaFoldDB" id="A0A2T7UCH0"/>
<evidence type="ECO:0000313" key="4">
    <source>
        <dbReference type="EMBL" id="PVE42405.1"/>
    </source>
</evidence>
<feature type="compositionally biased region" description="Polar residues" evidence="1">
    <location>
        <begin position="671"/>
        <end position="681"/>
    </location>
</feature>
<gene>
    <name evidence="4" type="ORF">H663_011790</name>
</gene>
<dbReference type="PROSITE" id="PS50234">
    <property type="entry name" value="VWFA"/>
    <property type="match status" value="1"/>
</dbReference>
<dbReference type="EMBL" id="LFYT02000014">
    <property type="protein sequence ID" value="PVE42405.1"/>
    <property type="molecule type" value="Genomic_DNA"/>
</dbReference>
<dbReference type="InterPro" id="IPR036465">
    <property type="entry name" value="vWFA_dom_sf"/>
</dbReference>
<evidence type="ECO:0008006" key="6">
    <source>
        <dbReference type="Google" id="ProtNLM"/>
    </source>
</evidence>
<evidence type="ECO:0000256" key="1">
    <source>
        <dbReference type="SAM" id="MobiDB-lite"/>
    </source>
</evidence>
<sequence length="804" mass="88662">MQANKKHIGLHTQDMEANIGLVSAHVTGRLNGLVAQIKIRQVYKNWSDDNVECVYTFPLGWQSVLLGMRVELNGKSLAGTVKPKKVAEAQYEAAIDSGDLPVMLERSGKDLYTANIGNIQTGDEVVIEIDYAQILKSEDGTIRFSLPTTVAPRYGDASAAGLKPHQQVDADPQAEQRLFLSLELSENLSKGTVYSPSHEIQVNRQDNQCAFKLEGAAWLDRDFVLVIDRLGDMNFAVAAQDPVRPGEATVLTGAMYRPESSEKNHPVLIKVLVDCSGSMQGDSIEQARDCLNWLFGQLNNTDQVSFTRFGSSVEHEHPELKPCTLIHRQLLKAASRRLNADLGGTEIDDALKEVIAIESGSPEESQNAVILLITDGEVWNIEETIARVRASGQRIYAVGVGSAPSESLLKDMADVTGGACEMVTPRENMQKAVERLLHRIRQTQAIEQEVTCEAPIVWQSKTAGHAAAGQALMSRMQVQTHDALMDGLKIVQTIYPNGSPTPCPVVWDNSLDLSRIAVALRLNDITEAKERERLAVEYQLVTSETNLILVHERAENEKANNSPELHQVKPMLAAGWSGNGVAAYRRKAPSLQVLRSGCDNAPFIAESHINMSQSVPAMWRSNRTHAAARVDGMENAGMDDIEIPAFLRKQESSSDSKPVKTFVQKFKDIVSTPNKPPQSTHTVKKPQGTSDELKAILTNKTNANNPIHELLTSFNQIALTHTRFRSALAACLRTNQANYMEWLITKHMKTAGSGAPIWAIFINWAAENLSVELDRHAERILRDFLSPIDSDLQKAIYAELSELK</sequence>
<name>A0A2T7UCH0_9BURK</name>
<dbReference type="OrthoDB" id="9784383at2"/>
<reference evidence="4" key="1">
    <citation type="submission" date="2017-04" db="EMBL/GenBank/DDBJ databases">
        <title>Unexpected and diverse lifestyles within the genus Limnohabitans.</title>
        <authorList>
            <person name="Kasalicky V."/>
            <person name="Mehrshad M."/>
            <person name="Andrei S.-A."/>
            <person name="Salcher M."/>
            <person name="Kratochvilova H."/>
            <person name="Simek K."/>
            <person name="Ghai R."/>
        </authorList>
    </citation>
    <scope>NUCLEOTIDE SEQUENCE [LARGE SCALE GENOMIC DNA]</scope>
    <source>
        <strain evidence="4">II-D5</strain>
    </source>
</reference>
<feature type="region of interest" description="Disordered" evidence="1">
    <location>
        <begin position="670"/>
        <end position="689"/>
    </location>
</feature>
<comment type="caution">
    <text evidence="4">The sequence shown here is derived from an EMBL/GenBank/DDBJ whole genome shotgun (WGS) entry which is preliminary data.</text>
</comment>
<dbReference type="PANTHER" id="PTHR45737">
    <property type="entry name" value="VON WILLEBRAND FACTOR A DOMAIN-CONTAINING PROTEIN 5A"/>
    <property type="match status" value="1"/>
</dbReference>
<feature type="domain" description="VWFA" evidence="2">
    <location>
        <begin position="268"/>
        <end position="440"/>
    </location>
</feature>
<dbReference type="Proteomes" id="UP000037507">
    <property type="component" value="Unassembled WGS sequence"/>
</dbReference>
<keyword evidence="5" id="KW-1185">Reference proteome</keyword>
<dbReference type="PANTHER" id="PTHR45737:SF6">
    <property type="entry name" value="VON WILLEBRAND FACTOR A DOMAIN-CONTAINING PROTEIN 5A"/>
    <property type="match status" value="1"/>
</dbReference>
<dbReference type="SMART" id="SM00609">
    <property type="entry name" value="VIT"/>
    <property type="match status" value="1"/>
</dbReference>
<dbReference type="Pfam" id="PF08487">
    <property type="entry name" value="VIT"/>
    <property type="match status" value="1"/>
</dbReference>
<dbReference type="InterPro" id="IPR013694">
    <property type="entry name" value="VIT"/>
</dbReference>
<feature type="domain" description="VIT" evidence="3">
    <location>
        <begin position="5"/>
        <end position="133"/>
    </location>
</feature>
<dbReference type="InterPro" id="IPR002035">
    <property type="entry name" value="VWF_A"/>
</dbReference>
<organism evidence="4 5">
    <name type="scientific">Limnohabitans planktonicus II-D5</name>
    <dbReference type="NCBI Taxonomy" id="1293045"/>
    <lineage>
        <taxon>Bacteria</taxon>
        <taxon>Pseudomonadati</taxon>
        <taxon>Pseudomonadota</taxon>
        <taxon>Betaproteobacteria</taxon>
        <taxon>Burkholderiales</taxon>
        <taxon>Comamonadaceae</taxon>
        <taxon>Limnohabitans</taxon>
    </lineage>
</organism>
<dbReference type="Gene3D" id="3.40.50.410">
    <property type="entry name" value="von Willebrand factor, type A domain"/>
    <property type="match status" value="1"/>
</dbReference>
<dbReference type="Pfam" id="PF00092">
    <property type="entry name" value="VWA"/>
    <property type="match status" value="1"/>
</dbReference>
<evidence type="ECO:0000259" key="3">
    <source>
        <dbReference type="PROSITE" id="PS51468"/>
    </source>
</evidence>
<protein>
    <recommendedName>
        <fullName evidence="6">VWFA domain-containing protein</fullName>
    </recommendedName>
</protein>
<dbReference type="STRING" id="1293045.H663_16960"/>
<evidence type="ECO:0000259" key="2">
    <source>
        <dbReference type="PROSITE" id="PS50234"/>
    </source>
</evidence>
<proteinExistence type="predicted"/>
<evidence type="ECO:0000313" key="5">
    <source>
        <dbReference type="Proteomes" id="UP000037507"/>
    </source>
</evidence>
<dbReference type="PROSITE" id="PS51468">
    <property type="entry name" value="VIT"/>
    <property type="match status" value="1"/>
</dbReference>
<dbReference type="SMART" id="SM00327">
    <property type="entry name" value="VWA"/>
    <property type="match status" value="1"/>
</dbReference>
<accession>A0A2T7UCH0</accession>
<dbReference type="SUPFAM" id="SSF53300">
    <property type="entry name" value="vWA-like"/>
    <property type="match status" value="1"/>
</dbReference>
<dbReference type="RefSeq" id="WP_053175524.1">
    <property type="nucleotide sequence ID" value="NZ_LFYT02000014.1"/>
</dbReference>